<dbReference type="Gene3D" id="3.30.200.20">
    <property type="entry name" value="Phosphorylase Kinase, domain 1"/>
    <property type="match status" value="1"/>
</dbReference>
<dbReference type="GO" id="GO:0006952">
    <property type="term" value="P:defense response"/>
    <property type="evidence" value="ECO:0007669"/>
    <property type="project" value="UniProtKB-ARBA"/>
</dbReference>
<dbReference type="PANTHER" id="PTHR48053">
    <property type="entry name" value="LEUCINE RICH REPEAT FAMILY PROTEIN, EXPRESSED"/>
    <property type="match status" value="1"/>
</dbReference>
<keyword evidence="10" id="KW-0547">Nucleotide-binding</keyword>
<evidence type="ECO:0000256" key="8">
    <source>
        <dbReference type="ARBA" id="ARBA00022729"/>
    </source>
</evidence>
<protein>
    <recommendedName>
        <fullName evidence="3">non-specific serine/threonine protein kinase</fullName>
        <ecNumber evidence="3">2.7.11.1</ecNumber>
    </recommendedName>
</protein>
<dbReference type="InterPro" id="IPR032675">
    <property type="entry name" value="LRR_dom_sf"/>
</dbReference>
<dbReference type="Pfam" id="PF00069">
    <property type="entry name" value="Pkinase"/>
    <property type="match status" value="1"/>
</dbReference>
<evidence type="ECO:0000313" key="21">
    <source>
        <dbReference type="EMBL" id="VFQ73194.1"/>
    </source>
</evidence>
<evidence type="ECO:0000256" key="12">
    <source>
        <dbReference type="ARBA" id="ARBA00022840"/>
    </source>
</evidence>
<dbReference type="InterPro" id="IPR003591">
    <property type="entry name" value="Leu-rich_rpt_typical-subtyp"/>
</dbReference>
<keyword evidence="22" id="KW-1185">Reference proteome</keyword>
<dbReference type="FunFam" id="3.80.10.10:FF:000824">
    <property type="entry name" value="Receptor-like protein kinase HSL1 isoform A"/>
    <property type="match status" value="1"/>
</dbReference>
<evidence type="ECO:0000313" key="22">
    <source>
        <dbReference type="Proteomes" id="UP000595140"/>
    </source>
</evidence>
<sequence length="1045" mass="117033">MSSSNSYPLQNEISLLRRKTNLPLMYFKFTSYEHNSFLLFLLTFVPFLVNSHPPLTDLDVLLELKRQWGNPSSLRRWSATSSSPCSWPGIECSGDGSVTGIILSNYNITSEIPSEICNLKNLTTLDLSYNYVPGEFPTFLYNCSKLEYLDLSQNYFVGPIPGDIDGLRELRYLNISYNNFTGNIPRAVGNLSELRDLRLCCNLFNGTFPAEIGNLSNLENLEMAYNSFSPSAIPEEFGSLKNLKVSWWTSTNLVGQIPKSFDNLSSLEQLDLSRNRLEGEIPRGLFLLPNLRHLYLWNNELSGTIPSDFAMNSRLVEVDLSSNKLTGKIPVGFGELQRLEVLALFENRLSGEIPPGIGRIPSLKNFKVFTNNLSGILPPEMGLHSKLEGMEVSDNRLIGKLPENLCAGKALRGIVAFDNNLTGEIPRSLESCDTLLTIQLYNNRMTGEIQPWLWTLKSMIRVMIGNNSFSGNLPSEVAENLTRLEVNDNRFQGEIPANISLLKGIRVFHASNNLLSGRIPEEFTGLSKLIELKLDGNSLSGQLPLKFLSWTSLTALSLARNKLSGNIPMTISSLDNLLNLDLSDNQFSGPIPPELGRLRLNTLNLSSNNLFGKIPNQFDSLAFENSFLNNPSLCANNLRLPHCNEKTQPSNDLPPKIIALIVVLASFIFLASVGLLLSMIRYHKRKYLRPDVPTWKMTPFQKLDFTEETILSSLTEDNMIGSGGAGKVYKTTTGKSGEYVAVKKIRSGESKLDIELEKQFLAEVEILGSIRHSNIVKLMCCISSDEGSKLLVYEYMENESLDRWLHERKRGVIQNVGLDWPKRLQIAIGAAQGLYYMHHDCVPPIIHRDVKSSNILLDYEFNSKIADFGLAKILAKKGDANTMSAVAGSFGYIAPEYAYTTRVNEKIDIYSFGVVLLELVTGKEPNFAGEYTSIVEWAYHHTTEEKTIDEILDAEIKKPEFLEDLKAVFMLGLMCTNRNPSNRPPMKDVLRILHRCKPLNASDGKMSGKNYDLEPLLAHDSWSATKRNLRKADDDESVDNILSIV</sequence>
<dbReference type="PROSITE" id="PS00108">
    <property type="entry name" value="PROTEIN_KINASE_ST"/>
    <property type="match status" value="1"/>
</dbReference>
<comment type="catalytic activity">
    <reaction evidence="18">
        <text>L-seryl-[protein] + ATP = O-phospho-L-seryl-[protein] + ADP + H(+)</text>
        <dbReference type="Rhea" id="RHEA:17989"/>
        <dbReference type="Rhea" id="RHEA-COMP:9863"/>
        <dbReference type="Rhea" id="RHEA-COMP:11604"/>
        <dbReference type="ChEBI" id="CHEBI:15378"/>
        <dbReference type="ChEBI" id="CHEBI:29999"/>
        <dbReference type="ChEBI" id="CHEBI:30616"/>
        <dbReference type="ChEBI" id="CHEBI:83421"/>
        <dbReference type="ChEBI" id="CHEBI:456216"/>
        <dbReference type="EC" id="2.7.11.1"/>
    </reaction>
</comment>
<evidence type="ECO:0000256" key="5">
    <source>
        <dbReference type="ARBA" id="ARBA00022614"/>
    </source>
</evidence>
<dbReference type="FunFam" id="3.80.10.10:FF:000221">
    <property type="entry name" value="Leucine-rich repeat receptor-like protein kinase PXL1"/>
    <property type="match status" value="1"/>
</dbReference>
<dbReference type="SUPFAM" id="SSF52058">
    <property type="entry name" value="L domain-like"/>
    <property type="match status" value="2"/>
</dbReference>
<dbReference type="FunFam" id="3.80.10.10:FF:000095">
    <property type="entry name" value="LRR receptor-like serine/threonine-protein kinase GSO1"/>
    <property type="match status" value="1"/>
</dbReference>
<keyword evidence="14 19" id="KW-0472">Membrane</keyword>
<evidence type="ECO:0000256" key="3">
    <source>
        <dbReference type="ARBA" id="ARBA00012513"/>
    </source>
</evidence>
<dbReference type="Gene3D" id="1.10.510.10">
    <property type="entry name" value="Transferase(Phosphotransferase) domain 1"/>
    <property type="match status" value="1"/>
</dbReference>
<dbReference type="InterPro" id="IPR001611">
    <property type="entry name" value="Leu-rich_rpt"/>
</dbReference>
<keyword evidence="11" id="KW-0418">Kinase</keyword>
<evidence type="ECO:0000259" key="20">
    <source>
        <dbReference type="PROSITE" id="PS50011"/>
    </source>
</evidence>
<feature type="transmembrane region" description="Helical" evidence="19">
    <location>
        <begin position="657"/>
        <end position="680"/>
    </location>
</feature>
<dbReference type="Pfam" id="PF00560">
    <property type="entry name" value="LRR_1"/>
    <property type="match status" value="2"/>
</dbReference>
<dbReference type="SMART" id="SM00369">
    <property type="entry name" value="LRR_TYP"/>
    <property type="match status" value="7"/>
</dbReference>
<dbReference type="PROSITE" id="PS50011">
    <property type="entry name" value="PROTEIN_KINASE_DOM"/>
    <property type="match status" value="1"/>
</dbReference>
<comment type="subcellular location">
    <subcellularLocation>
        <location evidence="1">Membrane</location>
        <topology evidence="1">Single-pass type I membrane protein</topology>
    </subcellularLocation>
</comment>
<dbReference type="InterPro" id="IPR011009">
    <property type="entry name" value="Kinase-like_dom_sf"/>
</dbReference>
<evidence type="ECO:0000256" key="4">
    <source>
        <dbReference type="ARBA" id="ARBA00022527"/>
    </source>
</evidence>
<evidence type="ECO:0000256" key="16">
    <source>
        <dbReference type="ARBA" id="ARBA00023180"/>
    </source>
</evidence>
<evidence type="ECO:0000256" key="19">
    <source>
        <dbReference type="SAM" id="Phobius"/>
    </source>
</evidence>
<reference evidence="21 22" key="1">
    <citation type="submission" date="2018-04" db="EMBL/GenBank/DDBJ databases">
        <authorList>
            <person name="Vogel A."/>
        </authorList>
    </citation>
    <scope>NUCLEOTIDE SEQUENCE [LARGE SCALE GENOMIC DNA]</scope>
</reference>
<keyword evidence="8" id="KW-0732">Signal</keyword>
<keyword evidence="12" id="KW-0067">ATP-binding</keyword>
<proteinExistence type="inferred from homology"/>
<evidence type="ECO:0000256" key="9">
    <source>
        <dbReference type="ARBA" id="ARBA00022737"/>
    </source>
</evidence>
<keyword evidence="15" id="KW-0675">Receptor</keyword>
<evidence type="ECO:0000256" key="10">
    <source>
        <dbReference type="ARBA" id="ARBA00022741"/>
    </source>
</evidence>
<dbReference type="InterPro" id="IPR051716">
    <property type="entry name" value="Plant_RL_S/T_kinase"/>
</dbReference>
<dbReference type="PANTHER" id="PTHR48053:SF109">
    <property type="entry name" value="PROTEIN KINASE DOMAIN-CONTAINING PROTEIN"/>
    <property type="match status" value="1"/>
</dbReference>
<keyword evidence="16" id="KW-0325">Glycoprotein</keyword>
<accession>A0A484LA99</accession>
<evidence type="ECO:0000256" key="17">
    <source>
        <dbReference type="ARBA" id="ARBA00047899"/>
    </source>
</evidence>
<keyword evidence="9" id="KW-0677">Repeat</keyword>
<name>A0A484LA99_9ASTE</name>
<comment type="catalytic activity">
    <reaction evidence="17">
        <text>L-threonyl-[protein] + ATP = O-phospho-L-threonyl-[protein] + ADP + H(+)</text>
        <dbReference type="Rhea" id="RHEA:46608"/>
        <dbReference type="Rhea" id="RHEA-COMP:11060"/>
        <dbReference type="Rhea" id="RHEA-COMP:11605"/>
        <dbReference type="ChEBI" id="CHEBI:15378"/>
        <dbReference type="ChEBI" id="CHEBI:30013"/>
        <dbReference type="ChEBI" id="CHEBI:30616"/>
        <dbReference type="ChEBI" id="CHEBI:61977"/>
        <dbReference type="ChEBI" id="CHEBI:456216"/>
        <dbReference type="EC" id="2.7.11.1"/>
    </reaction>
</comment>
<evidence type="ECO:0000256" key="6">
    <source>
        <dbReference type="ARBA" id="ARBA00022679"/>
    </source>
</evidence>
<dbReference type="EC" id="2.7.11.1" evidence="3"/>
<dbReference type="InterPro" id="IPR013210">
    <property type="entry name" value="LRR_N_plant-typ"/>
</dbReference>
<evidence type="ECO:0000256" key="18">
    <source>
        <dbReference type="ARBA" id="ARBA00048679"/>
    </source>
</evidence>
<keyword evidence="4" id="KW-0723">Serine/threonine-protein kinase</keyword>
<evidence type="ECO:0000256" key="11">
    <source>
        <dbReference type="ARBA" id="ARBA00022777"/>
    </source>
</evidence>
<feature type="domain" description="Protein kinase" evidence="20">
    <location>
        <begin position="714"/>
        <end position="997"/>
    </location>
</feature>
<dbReference type="GO" id="GO:0005524">
    <property type="term" value="F:ATP binding"/>
    <property type="evidence" value="ECO:0007669"/>
    <property type="project" value="UniProtKB-KW"/>
</dbReference>
<dbReference type="Pfam" id="PF08263">
    <property type="entry name" value="LRRNT_2"/>
    <property type="match status" value="1"/>
</dbReference>
<evidence type="ECO:0000256" key="14">
    <source>
        <dbReference type="ARBA" id="ARBA00023136"/>
    </source>
</evidence>
<dbReference type="SUPFAM" id="SSF56112">
    <property type="entry name" value="Protein kinase-like (PK-like)"/>
    <property type="match status" value="1"/>
</dbReference>
<dbReference type="FunFam" id="3.80.10.10:FF:000041">
    <property type="entry name" value="LRR receptor-like serine/threonine-protein kinase ERECTA"/>
    <property type="match status" value="1"/>
</dbReference>
<keyword evidence="13 19" id="KW-1133">Transmembrane helix</keyword>
<dbReference type="GO" id="GO:0016020">
    <property type="term" value="C:membrane"/>
    <property type="evidence" value="ECO:0007669"/>
    <property type="project" value="UniProtKB-SubCell"/>
</dbReference>
<dbReference type="GO" id="GO:0051707">
    <property type="term" value="P:response to other organism"/>
    <property type="evidence" value="ECO:0007669"/>
    <property type="project" value="UniProtKB-ARBA"/>
</dbReference>
<evidence type="ECO:0000256" key="15">
    <source>
        <dbReference type="ARBA" id="ARBA00023170"/>
    </source>
</evidence>
<dbReference type="FunFam" id="1.10.510.10:FF:000714">
    <property type="entry name" value="Kinase family with leucine-rich repeat domain-containing protein"/>
    <property type="match status" value="1"/>
</dbReference>
<organism evidence="21 22">
    <name type="scientific">Cuscuta campestris</name>
    <dbReference type="NCBI Taxonomy" id="132261"/>
    <lineage>
        <taxon>Eukaryota</taxon>
        <taxon>Viridiplantae</taxon>
        <taxon>Streptophyta</taxon>
        <taxon>Embryophyta</taxon>
        <taxon>Tracheophyta</taxon>
        <taxon>Spermatophyta</taxon>
        <taxon>Magnoliopsida</taxon>
        <taxon>eudicotyledons</taxon>
        <taxon>Gunneridae</taxon>
        <taxon>Pentapetalae</taxon>
        <taxon>asterids</taxon>
        <taxon>lamiids</taxon>
        <taxon>Solanales</taxon>
        <taxon>Convolvulaceae</taxon>
        <taxon>Cuscuteae</taxon>
        <taxon>Cuscuta</taxon>
        <taxon>Cuscuta subgen. Grammica</taxon>
        <taxon>Cuscuta sect. Cleistogrammica</taxon>
    </lineage>
</organism>
<dbReference type="Proteomes" id="UP000595140">
    <property type="component" value="Unassembled WGS sequence"/>
</dbReference>
<dbReference type="InterPro" id="IPR055414">
    <property type="entry name" value="LRR_R13L4/SHOC2-like"/>
</dbReference>
<dbReference type="CDD" id="cd14066">
    <property type="entry name" value="STKc_IRAK"/>
    <property type="match status" value="1"/>
</dbReference>
<dbReference type="InterPro" id="IPR008271">
    <property type="entry name" value="Ser/Thr_kinase_AS"/>
</dbReference>
<evidence type="ECO:0000256" key="1">
    <source>
        <dbReference type="ARBA" id="ARBA00004479"/>
    </source>
</evidence>
<dbReference type="PROSITE" id="PS51450">
    <property type="entry name" value="LRR"/>
    <property type="match status" value="1"/>
</dbReference>
<dbReference type="OrthoDB" id="676979at2759"/>
<dbReference type="GO" id="GO:0004674">
    <property type="term" value="F:protein serine/threonine kinase activity"/>
    <property type="evidence" value="ECO:0007669"/>
    <property type="project" value="UniProtKB-KW"/>
</dbReference>
<evidence type="ECO:0000256" key="7">
    <source>
        <dbReference type="ARBA" id="ARBA00022692"/>
    </source>
</evidence>
<keyword evidence="6" id="KW-0808">Transferase</keyword>
<dbReference type="Gene3D" id="3.80.10.10">
    <property type="entry name" value="Ribonuclease Inhibitor"/>
    <property type="match status" value="4"/>
</dbReference>
<dbReference type="Pfam" id="PF23598">
    <property type="entry name" value="LRR_14"/>
    <property type="match status" value="1"/>
</dbReference>
<keyword evidence="5" id="KW-0433">Leucine-rich repeat</keyword>
<dbReference type="EMBL" id="OOIL02001160">
    <property type="protein sequence ID" value="VFQ73194.1"/>
    <property type="molecule type" value="Genomic_DNA"/>
</dbReference>
<evidence type="ECO:0000256" key="13">
    <source>
        <dbReference type="ARBA" id="ARBA00022989"/>
    </source>
</evidence>
<evidence type="ECO:0000256" key="2">
    <source>
        <dbReference type="ARBA" id="ARBA00008684"/>
    </source>
</evidence>
<dbReference type="AlphaFoldDB" id="A0A484LA99"/>
<comment type="similarity">
    <text evidence="2">Belongs to the protein kinase superfamily. Ser/Thr protein kinase family.</text>
</comment>
<dbReference type="SMART" id="SM00220">
    <property type="entry name" value="S_TKc"/>
    <property type="match status" value="1"/>
</dbReference>
<dbReference type="InterPro" id="IPR000719">
    <property type="entry name" value="Prot_kinase_dom"/>
</dbReference>
<keyword evidence="7 19" id="KW-0812">Transmembrane</keyword>
<gene>
    <name evidence="21" type="ORF">CCAM_LOCUS14970</name>
</gene>